<comment type="caution">
    <text evidence="1">The sequence shown here is derived from an EMBL/GenBank/DDBJ whole genome shotgun (WGS) entry which is preliminary data.</text>
</comment>
<dbReference type="Pfam" id="PF03993">
    <property type="entry name" value="DUF349"/>
    <property type="match status" value="2"/>
</dbReference>
<dbReference type="OrthoDB" id="977295at2"/>
<keyword evidence="2" id="KW-1185">Reference proteome</keyword>
<accession>A0A4R6T4F1</accession>
<dbReference type="InterPro" id="IPR007139">
    <property type="entry name" value="DUF349"/>
</dbReference>
<protein>
    <submittedName>
        <fullName evidence="1">Uncharacterized protein DUF349</fullName>
    </submittedName>
</protein>
<proteinExistence type="predicted"/>
<dbReference type="AlphaFoldDB" id="A0A4R6T4F1"/>
<dbReference type="EMBL" id="SNYF01000007">
    <property type="protein sequence ID" value="TDQ16315.1"/>
    <property type="molecule type" value="Genomic_DNA"/>
</dbReference>
<dbReference type="RefSeq" id="WP_133556148.1">
    <property type="nucleotide sequence ID" value="NZ_SNYF01000007.1"/>
</dbReference>
<dbReference type="Proteomes" id="UP000294535">
    <property type="component" value="Unassembled WGS sequence"/>
</dbReference>
<evidence type="ECO:0000313" key="2">
    <source>
        <dbReference type="Proteomes" id="UP000294535"/>
    </source>
</evidence>
<reference evidence="1 2" key="1">
    <citation type="submission" date="2019-03" db="EMBL/GenBank/DDBJ databases">
        <title>Genomic Encyclopedia of Type Strains, Phase III (KMG-III): the genomes of soil and plant-associated and newly described type strains.</title>
        <authorList>
            <person name="Whitman W."/>
        </authorList>
    </citation>
    <scope>NUCLEOTIDE SEQUENCE [LARGE SCALE GENOMIC DNA]</scope>
    <source>
        <strain evidence="1 2">CECT 8446</strain>
    </source>
</reference>
<gene>
    <name evidence="1" type="ORF">DFQ04_2432</name>
</gene>
<evidence type="ECO:0000313" key="1">
    <source>
        <dbReference type="EMBL" id="TDQ16315.1"/>
    </source>
</evidence>
<sequence>MEHPYGYIKDGKVFLKGFLEKTDREIGEVKEDEASTISYFEARFEQIKEKVAKLKSDIQENQNKGSFLMKLIHLRDSLFESDALGDFIPLIEELNQQEAFLNEIIQANRTKNLEVKRVLIQEAEELKNDTDWKETAEKFKDLKLRWIKTGPVDKEIQDEIEQEFNDAVQTFFENRRHFFEGLALQAEENIKVYEALVVQAREAHDLPDAKMAFEISKRIQREWKEAGKVPAERRQPLWDEFSKLNNRIFSRYKRGLNPGPQMHPREVVRKIEGMVEELKKMAHQPTSPSLTHRAKAIQEDWKKLPMRKPKEANLPARSYQFFMDIIFEKAFLEKLAHGKYADFDSIDVQEQNKIKSSILKDLLHRDQSELETMQSNSDNFRVQTPDFEMMMKKKLAGLKRKVDVKNYILKQLSPRY</sequence>
<name>A0A4R6T4F1_9BACT</name>
<organism evidence="1 2">
    <name type="scientific">Algoriphagus boseongensis</name>
    <dbReference type="NCBI Taxonomy" id="1442587"/>
    <lineage>
        <taxon>Bacteria</taxon>
        <taxon>Pseudomonadati</taxon>
        <taxon>Bacteroidota</taxon>
        <taxon>Cytophagia</taxon>
        <taxon>Cytophagales</taxon>
        <taxon>Cyclobacteriaceae</taxon>
        <taxon>Algoriphagus</taxon>
    </lineage>
</organism>